<proteinExistence type="predicted"/>
<dbReference type="Proteomes" id="UP001138768">
    <property type="component" value="Unassembled WGS sequence"/>
</dbReference>
<feature type="region of interest" description="Disordered" evidence="1">
    <location>
        <begin position="129"/>
        <end position="156"/>
    </location>
</feature>
<dbReference type="RefSeq" id="WP_200243839.1">
    <property type="nucleotide sequence ID" value="NZ_NRRY01000016.1"/>
</dbReference>
<sequence length="381" mass="40563">MNVVSSELSLASSHRYSRVETSTERLEINGRARSIPSEAGQNRAGPRPGAAVSAVVLSGQGRALAAAEQASGEIENAAGKGHATADAIESAAEEARKDPGNQLLIALVEYLTGKRIRLIDSKDCQPAQCESEKGVESSAAEPNAMSTATEAAPRGRQSDFSLYYERTHSLEEHESMHFSAEGVIRTADGKNIRFAVELGMQRSYREESRFEIQIGAAAQREDPIVINFPGQSAQLRDQRFEFDLDADGDLESLPLLANGSGYLVYDRNGDGRVNDGSELFGALSGDGYADLKALDDDGNGWIDSADAATDQLYLWLPEAGGDGKLMTLEEAGVAGVSTSSIATPFELKGHQNADLGAVRSTGLYLSTDDTVGTTQQIDLSV</sequence>
<evidence type="ECO:0008006" key="4">
    <source>
        <dbReference type="Google" id="ProtNLM"/>
    </source>
</evidence>
<reference evidence="2 3" key="1">
    <citation type="journal article" date="2020" name="Microorganisms">
        <title>Osmotic Adaptation and Compatible Solute Biosynthesis of Phototrophic Bacteria as Revealed from Genome Analyses.</title>
        <authorList>
            <person name="Imhoff J.F."/>
            <person name="Rahn T."/>
            <person name="Kunzel S."/>
            <person name="Keller A."/>
            <person name="Neulinger S.C."/>
        </authorList>
    </citation>
    <scope>NUCLEOTIDE SEQUENCE [LARGE SCALE GENOMIC DNA]</scope>
    <source>
        <strain evidence="2 3">DSM 25653</strain>
    </source>
</reference>
<accession>A0A9X0W8Z0</accession>
<name>A0A9X0W8Z0_9GAMM</name>
<dbReference type="AlphaFoldDB" id="A0A9X0W8Z0"/>
<evidence type="ECO:0000313" key="3">
    <source>
        <dbReference type="Proteomes" id="UP001138768"/>
    </source>
</evidence>
<comment type="caution">
    <text evidence="2">The sequence shown here is derived from an EMBL/GenBank/DDBJ whole genome shotgun (WGS) entry which is preliminary data.</text>
</comment>
<evidence type="ECO:0000256" key="1">
    <source>
        <dbReference type="SAM" id="MobiDB-lite"/>
    </source>
</evidence>
<feature type="region of interest" description="Disordered" evidence="1">
    <location>
        <begin position="1"/>
        <end position="49"/>
    </location>
</feature>
<dbReference type="PANTHER" id="PTHR39431">
    <property type="entry name" value="FRPA/C-RELATED PROTEIN"/>
    <property type="match status" value="1"/>
</dbReference>
<gene>
    <name evidence="2" type="ORF">CKO42_11350</name>
</gene>
<dbReference type="EMBL" id="NRRY01000016">
    <property type="protein sequence ID" value="MBK1619016.1"/>
    <property type="molecule type" value="Genomic_DNA"/>
</dbReference>
<organism evidence="2 3">
    <name type="scientific">Lamprobacter modestohalophilus</name>
    <dbReference type="NCBI Taxonomy" id="1064514"/>
    <lineage>
        <taxon>Bacteria</taxon>
        <taxon>Pseudomonadati</taxon>
        <taxon>Pseudomonadota</taxon>
        <taxon>Gammaproteobacteria</taxon>
        <taxon>Chromatiales</taxon>
        <taxon>Chromatiaceae</taxon>
        <taxon>Lamprobacter</taxon>
    </lineage>
</organism>
<protein>
    <recommendedName>
        <fullName evidence="4">VCBS repeat-containing protein</fullName>
    </recommendedName>
</protein>
<dbReference type="PANTHER" id="PTHR39431:SF1">
    <property type="entry name" value="FRPA_C-RELATED PROTEIN"/>
    <property type="match status" value="1"/>
</dbReference>
<feature type="compositionally biased region" description="Basic and acidic residues" evidence="1">
    <location>
        <begin position="17"/>
        <end position="30"/>
    </location>
</feature>
<feature type="compositionally biased region" description="Polar residues" evidence="1">
    <location>
        <begin position="1"/>
        <end position="14"/>
    </location>
</feature>
<keyword evidence="3" id="KW-1185">Reference proteome</keyword>
<evidence type="ECO:0000313" key="2">
    <source>
        <dbReference type="EMBL" id="MBK1619016.1"/>
    </source>
</evidence>